<proteinExistence type="predicted"/>
<gene>
    <name evidence="2" type="ORF">GLOTRDRAFT_138299</name>
</gene>
<dbReference type="STRING" id="670483.S7RTY5"/>
<dbReference type="RefSeq" id="XP_007865322.1">
    <property type="nucleotide sequence ID" value="XM_007867131.1"/>
</dbReference>
<name>S7RTY5_GLOTA</name>
<keyword evidence="3" id="KW-1185">Reference proteome</keyword>
<dbReference type="HOGENOM" id="CLU_562653_0_0_1"/>
<evidence type="ECO:0000313" key="3">
    <source>
        <dbReference type="Proteomes" id="UP000030669"/>
    </source>
</evidence>
<dbReference type="Proteomes" id="UP000030669">
    <property type="component" value="Unassembled WGS sequence"/>
</dbReference>
<feature type="region of interest" description="Disordered" evidence="1">
    <location>
        <begin position="229"/>
        <end position="250"/>
    </location>
</feature>
<dbReference type="KEGG" id="gtr:GLOTRDRAFT_138299"/>
<dbReference type="AlphaFoldDB" id="S7RTY5"/>
<sequence>MDVNLLCNFMESLCGTLVLCRNYQNGNKHTLHGVTLPRNWLLTLMPTIADMQWKDTRYLREFSEAMVSMLDHIIFAGQRSRFIFEGRDFSNCGGQVKNAFIARICMCLLGYNVRDDKLRDQILRDIVSRKPNYVLPALCARYFEATTWEGLTRVLRGAFSTTREGIRLPDRLVQLHDVRHPAPSRSVLQNVQKLVYKNVDDICNLLLVTSGSSEPALLRPNAESFTPRASVPGIREGISEGPAAPADDAEEDLQDIPEEVAPDIVEEGLEANEDIGGEYTWANTITPERIRAVTIIQTAYRNVRRRQRMLDACLSTRTGRLWRACSDIAQSTDSMEKRYRSLFLGPFVHALLCLEVLYSYASLGKDGAKKRFKKAQHQELEETSEQMTHFRNLLRQVIDLQKELQPKSDFHRQSNASSLVARMSDIQRLVHEIRDQRQPLGVVENCDKRLDRALEREERRKQQPKREPLPQLVLDDESDLFNDVW</sequence>
<dbReference type="OMA" id="ALECICM"/>
<protein>
    <submittedName>
        <fullName evidence="2">Uncharacterized protein</fullName>
    </submittedName>
</protein>
<dbReference type="OrthoDB" id="3261700at2759"/>
<accession>S7RTY5</accession>
<reference evidence="2 3" key="1">
    <citation type="journal article" date="2012" name="Science">
        <title>The Paleozoic origin of enzymatic lignin decomposition reconstructed from 31 fungal genomes.</title>
        <authorList>
            <person name="Floudas D."/>
            <person name="Binder M."/>
            <person name="Riley R."/>
            <person name="Barry K."/>
            <person name="Blanchette R.A."/>
            <person name="Henrissat B."/>
            <person name="Martinez A.T."/>
            <person name="Otillar R."/>
            <person name="Spatafora J.W."/>
            <person name="Yadav J.S."/>
            <person name="Aerts A."/>
            <person name="Benoit I."/>
            <person name="Boyd A."/>
            <person name="Carlson A."/>
            <person name="Copeland A."/>
            <person name="Coutinho P.M."/>
            <person name="de Vries R.P."/>
            <person name="Ferreira P."/>
            <person name="Findley K."/>
            <person name="Foster B."/>
            <person name="Gaskell J."/>
            <person name="Glotzer D."/>
            <person name="Gorecki P."/>
            <person name="Heitman J."/>
            <person name="Hesse C."/>
            <person name="Hori C."/>
            <person name="Igarashi K."/>
            <person name="Jurgens J.A."/>
            <person name="Kallen N."/>
            <person name="Kersten P."/>
            <person name="Kohler A."/>
            <person name="Kuees U."/>
            <person name="Kumar T.K.A."/>
            <person name="Kuo A."/>
            <person name="LaButti K."/>
            <person name="Larrondo L.F."/>
            <person name="Lindquist E."/>
            <person name="Ling A."/>
            <person name="Lombard V."/>
            <person name="Lucas S."/>
            <person name="Lundell T."/>
            <person name="Martin R."/>
            <person name="McLaughlin D.J."/>
            <person name="Morgenstern I."/>
            <person name="Morin E."/>
            <person name="Murat C."/>
            <person name="Nagy L.G."/>
            <person name="Nolan M."/>
            <person name="Ohm R.A."/>
            <person name="Patyshakuliyeva A."/>
            <person name="Rokas A."/>
            <person name="Ruiz-Duenas F.J."/>
            <person name="Sabat G."/>
            <person name="Salamov A."/>
            <person name="Samejima M."/>
            <person name="Schmutz J."/>
            <person name="Slot J.C."/>
            <person name="St John F."/>
            <person name="Stenlid J."/>
            <person name="Sun H."/>
            <person name="Sun S."/>
            <person name="Syed K."/>
            <person name="Tsang A."/>
            <person name="Wiebenga A."/>
            <person name="Young D."/>
            <person name="Pisabarro A."/>
            <person name="Eastwood D.C."/>
            <person name="Martin F."/>
            <person name="Cullen D."/>
            <person name="Grigoriev I.V."/>
            <person name="Hibbett D.S."/>
        </authorList>
    </citation>
    <scope>NUCLEOTIDE SEQUENCE [LARGE SCALE GENOMIC DNA]</scope>
    <source>
        <strain evidence="2 3">ATCC 11539</strain>
    </source>
</reference>
<evidence type="ECO:0000256" key="1">
    <source>
        <dbReference type="SAM" id="MobiDB-lite"/>
    </source>
</evidence>
<evidence type="ECO:0000313" key="2">
    <source>
        <dbReference type="EMBL" id="EPQ56619.1"/>
    </source>
</evidence>
<dbReference type="EMBL" id="KB469300">
    <property type="protein sequence ID" value="EPQ56619.1"/>
    <property type="molecule type" value="Genomic_DNA"/>
</dbReference>
<dbReference type="eggNOG" id="ENOG502QQZC">
    <property type="taxonomic scope" value="Eukaryota"/>
</dbReference>
<organism evidence="2 3">
    <name type="scientific">Gloeophyllum trabeum (strain ATCC 11539 / FP-39264 / Madison 617)</name>
    <name type="common">Brown rot fungus</name>
    <dbReference type="NCBI Taxonomy" id="670483"/>
    <lineage>
        <taxon>Eukaryota</taxon>
        <taxon>Fungi</taxon>
        <taxon>Dikarya</taxon>
        <taxon>Basidiomycota</taxon>
        <taxon>Agaricomycotina</taxon>
        <taxon>Agaricomycetes</taxon>
        <taxon>Gloeophyllales</taxon>
        <taxon>Gloeophyllaceae</taxon>
        <taxon>Gloeophyllum</taxon>
    </lineage>
</organism>
<dbReference type="GeneID" id="19303948"/>